<gene>
    <name evidence="1" type="ORF">NBR_LOCUS1588</name>
</gene>
<name>A0A0N4XGD5_NIPBR</name>
<proteinExistence type="predicted"/>
<organism evidence="3">
    <name type="scientific">Nippostrongylus brasiliensis</name>
    <name type="common">Rat hookworm</name>
    <dbReference type="NCBI Taxonomy" id="27835"/>
    <lineage>
        <taxon>Eukaryota</taxon>
        <taxon>Metazoa</taxon>
        <taxon>Ecdysozoa</taxon>
        <taxon>Nematoda</taxon>
        <taxon>Chromadorea</taxon>
        <taxon>Rhabditida</taxon>
        <taxon>Rhabditina</taxon>
        <taxon>Rhabditomorpha</taxon>
        <taxon>Strongyloidea</taxon>
        <taxon>Heligmosomidae</taxon>
        <taxon>Nippostrongylus</taxon>
    </lineage>
</organism>
<reference evidence="1 2" key="2">
    <citation type="submission" date="2018-11" db="EMBL/GenBank/DDBJ databases">
        <authorList>
            <consortium name="Pathogen Informatics"/>
        </authorList>
    </citation>
    <scope>NUCLEOTIDE SEQUENCE [LARGE SCALE GENOMIC DNA]</scope>
</reference>
<protein>
    <submittedName>
        <fullName evidence="3">Transposase</fullName>
    </submittedName>
</protein>
<evidence type="ECO:0000313" key="2">
    <source>
        <dbReference type="Proteomes" id="UP000271162"/>
    </source>
</evidence>
<dbReference type="WBParaSite" id="NBR_0000158701-mRNA-1">
    <property type="protein sequence ID" value="NBR_0000158701-mRNA-1"/>
    <property type="gene ID" value="NBR_0000158701"/>
</dbReference>
<dbReference type="Proteomes" id="UP000271162">
    <property type="component" value="Unassembled WGS sequence"/>
</dbReference>
<sequence length="66" mass="7187">METVIHVVAAPDDDPLGPMVPEAPAGQISRQLSRVEDVVRAIPRIERLLENKQMNGKASNISEAIL</sequence>
<accession>A0A0N4XGD5</accession>
<dbReference type="AlphaFoldDB" id="A0A0N4XGD5"/>
<evidence type="ECO:0000313" key="1">
    <source>
        <dbReference type="EMBL" id="VDL65125.1"/>
    </source>
</evidence>
<reference evidence="3" key="1">
    <citation type="submission" date="2017-02" db="UniProtKB">
        <authorList>
            <consortium name="WormBaseParasite"/>
        </authorList>
    </citation>
    <scope>IDENTIFICATION</scope>
</reference>
<evidence type="ECO:0000313" key="3">
    <source>
        <dbReference type="WBParaSite" id="NBR_0000158701-mRNA-1"/>
    </source>
</evidence>
<keyword evidence="2" id="KW-1185">Reference proteome</keyword>
<dbReference type="EMBL" id="UYSL01001344">
    <property type="protein sequence ID" value="VDL65125.1"/>
    <property type="molecule type" value="Genomic_DNA"/>
</dbReference>